<keyword evidence="4 5" id="KW-0472">Membrane</keyword>
<feature type="transmembrane region" description="Helical" evidence="5">
    <location>
        <begin position="73"/>
        <end position="92"/>
    </location>
</feature>
<name>A0ABP8FLY0_9BACT</name>
<reference evidence="7" key="1">
    <citation type="journal article" date="2019" name="Int. J. Syst. Evol. Microbiol.">
        <title>The Global Catalogue of Microorganisms (GCM) 10K type strain sequencing project: providing services to taxonomists for standard genome sequencing and annotation.</title>
        <authorList>
            <consortium name="The Broad Institute Genomics Platform"/>
            <consortium name="The Broad Institute Genome Sequencing Center for Infectious Disease"/>
            <person name="Wu L."/>
            <person name="Ma J."/>
        </authorList>
    </citation>
    <scope>NUCLEOTIDE SEQUENCE [LARGE SCALE GENOMIC DNA]</scope>
    <source>
        <strain evidence="7">JCM 17664</strain>
    </source>
</reference>
<sequence length="139" mass="15238">MKKINIIYWIFTGLLLALMLFSGVTSLVNPESTKALISTHLGYPEYFGPLISIAKILGVIAILVPGFSRLKEWAYAGFTFDLVFAVLSFIAVGDPVSGTWFMFFGLILVFGSYIFYHKKRKQAGSPADVKVAGSEVSMG</sequence>
<dbReference type="InterPro" id="IPR016944">
    <property type="entry name" value="UCP030066"/>
</dbReference>
<comment type="caution">
    <text evidence="6">The sequence shown here is derived from an EMBL/GenBank/DDBJ whole genome shotgun (WGS) entry which is preliminary data.</text>
</comment>
<comment type="subcellular location">
    <subcellularLocation>
        <location evidence="1">Membrane</location>
        <topology evidence="1">Multi-pass membrane protein</topology>
    </subcellularLocation>
</comment>
<evidence type="ECO:0000313" key="7">
    <source>
        <dbReference type="Proteomes" id="UP001501207"/>
    </source>
</evidence>
<keyword evidence="3 5" id="KW-1133">Transmembrane helix</keyword>
<evidence type="ECO:0000256" key="1">
    <source>
        <dbReference type="ARBA" id="ARBA00004141"/>
    </source>
</evidence>
<accession>A0ABP8FLY0</accession>
<dbReference type="InterPro" id="IPR032808">
    <property type="entry name" value="DoxX"/>
</dbReference>
<feature type="transmembrane region" description="Helical" evidence="5">
    <location>
        <begin position="46"/>
        <end position="66"/>
    </location>
</feature>
<evidence type="ECO:0000256" key="4">
    <source>
        <dbReference type="ARBA" id="ARBA00023136"/>
    </source>
</evidence>
<feature type="transmembrane region" description="Helical" evidence="5">
    <location>
        <begin position="98"/>
        <end position="116"/>
    </location>
</feature>
<evidence type="ECO:0000256" key="2">
    <source>
        <dbReference type="ARBA" id="ARBA00022692"/>
    </source>
</evidence>
<dbReference type="Proteomes" id="UP001501207">
    <property type="component" value="Unassembled WGS sequence"/>
</dbReference>
<organism evidence="6 7">
    <name type="scientific">Compostibacter hankyongensis</name>
    <dbReference type="NCBI Taxonomy" id="1007089"/>
    <lineage>
        <taxon>Bacteria</taxon>
        <taxon>Pseudomonadati</taxon>
        <taxon>Bacteroidota</taxon>
        <taxon>Chitinophagia</taxon>
        <taxon>Chitinophagales</taxon>
        <taxon>Chitinophagaceae</taxon>
        <taxon>Compostibacter</taxon>
    </lineage>
</organism>
<keyword evidence="7" id="KW-1185">Reference proteome</keyword>
<evidence type="ECO:0000256" key="3">
    <source>
        <dbReference type="ARBA" id="ARBA00022989"/>
    </source>
</evidence>
<evidence type="ECO:0000313" key="6">
    <source>
        <dbReference type="EMBL" id="GAA4306788.1"/>
    </source>
</evidence>
<dbReference type="PIRSF" id="PIRSF030066">
    <property type="entry name" value="UCP030066"/>
    <property type="match status" value="1"/>
</dbReference>
<protein>
    <submittedName>
        <fullName evidence="6">DoxX family protein</fullName>
    </submittedName>
</protein>
<evidence type="ECO:0000256" key="5">
    <source>
        <dbReference type="SAM" id="Phobius"/>
    </source>
</evidence>
<proteinExistence type="predicted"/>
<dbReference type="RefSeq" id="WP_344977294.1">
    <property type="nucleotide sequence ID" value="NZ_BAABFN010000002.1"/>
</dbReference>
<keyword evidence="2 5" id="KW-0812">Transmembrane</keyword>
<dbReference type="EMBL" id="BAABFN010000002">
    <property type="protein sequence ID" value="GAA4306788.1"/>
    <property type="molecule type" value="Genomic_DNA"/>
</dbReference>
<dbReference type="Pfam" id="PF13564">
    <property type="entry name" value="DoxX_2"/>
    <property type="match status" value="1"/>
</dbReference>
<gene>
    <name evidence="6" type="ORF">GCM10023143_12920</name>
</gene>